<dbReference type="InterPro" id="IPR036047">
    <property type="entry name" value="F-box-like_dom_sf"/>
</dbReference>
<proteinExistence type="predicted"/>
<dbReference type="PROSITE" id="PS50181">
    <property type="entry name" value="FBOX"/>
    <property type="match status" value="1"/>
</dbReference>
<sequence>MPVVLSNAATEFTTSKELHRPTRPPGKDVVKKVDSIDDEEPLVDTTVILPLHSKKLDRLNKKQAKKSVKLAEKQALASVLRLPAELLLQVLGALQPRDVLVVRQVNVALNEFIKEHEYVIAKDIISQRYWTLHRCFPLPILLAKVDPAAHFALLNPRRQKLMALHKKAYQHIPAIDQEKLCTCTTCIYAWNHLCLILDLAHWQKNLNSRQPIPMIARHETSEWNQELMSHHATIIDRAVTKHLTYAVLLQMHLETIVGTILRRIKQAGKAGAVEERLYQMSDAEAVCGNDTFLEKNGPPSYEFPYHRDNYYGLEVYLPNRKWSKEKKQWLYYLFHGRQHEQDVGWAVLHFSS</sequence>
<organism evidence="2 3">
    <name type="scientific">Peltaster fructicola</name>
    <dbReference type="NCBI Taxonomy" id="286661"/>
    <lineage>
        <taxon>Eukaryota</taxon>
        <taxon>Fungi</taxon>
        <taxon>Dikarya</taxon>
        <taxon>Ascomycota</taxon>
        <taxon>Pezizomycotina</taxon>
        <taxon>Dothideomycetes</taxon>
        <taxon>Dothideomycetes incertae sedis</taxon>
        <taxon>Peltaster</taxon>
    </lineage>
</organism>
<dbReference type="EMBL" id="CP051142">
    <property type="protein sequence ID" value="QIX00293.1"/>
    <property type="molecule type" value="Genomic_DNA"/>
</dbReference>
<dbReference type="SMART" id="SM00256">
    <property type="entry name" value="FBOX"/>
    <property type="match status" value="1"/>
</dbReference>
<gene>
    <name evidence="2" type="ORF">AMS68_005810</name>
</gene>
<dbReference type="Proteomes" id="UP000503462">
    <property type="component" value="Chromosome 4"/>
</dbReference>
<dbReference type="AlphaFoldDB" id="A0A6H0XZV2"/>
<feature type="domain" description="F-box" evidence="1">
    <location>
        <begin position="76"/>
        <end position="124"/>
    </location>
</feature>
<keyword evidence="3" id="KW-1185">Reference proteome</keyword>
<dbReference type="SUPFAM" id="SSF81383">
    <property type="entry name" value="F-box domain"/>
    <property type="match status" value="1"/>
</dbReference>
<protein>
    <recommendedName>
        <fullName evidence="1">F-box domain-containing protein</fullName>
    </recommendedName>
</protein>
<dbReference type="InterPro" id="IPR001810">
    <property type="entry name" value="F-box_dom"/>
</dbReference>
<dbReference type="CDD" id="cd09917">
    <property type="entry name" value="F-box_SF"/>
    <property type="match status" value="1"/>
</dbReference>
<accession>A0A6H0XZV2</accession>
<evidence type="ECO:0000313" key="3">
    <source>
        <dbReference type="Proteomes" id="UP000503462"/>
    </source>
</evidence>
<reference evidence="2 3" key="1">
    <citation type="journal article" date="2016" name="Sci. Rep.">
        <title>Peltaster fructicola genome reveals evolution from an invasive phytopathogen to an ectophytic parasite.</title>
        <authorList>
            <person name="Xu C."/>
            <person name="Chen H."/>
            <person name="Gleason M.L."/>
            <person name="Xu J.R."/>
            <person name="Liu H."/>
            <person name="Zhang R."/>
            <person name="Sun G."/>
        </authorList>
    </citation>
    <scope>NUCLEOTIDE SEQUENCE [LARGE SCALE GENOMIC DNA]</scope>
    <source>
        <strain evidence="2 3">LNHT1506</strain>
    </source>
</reference>
<evidence type="ECO:0000313" key="2">
    <source>
        <dbReference type="EMBL" id="QIX00293.1"/>
    </source>
</evidence>
<name>A0A6H0XZV2_9PEZI</name>
<dbReference type="OrthoDB" id="3642468at2759"/>
<evidence type="ECO:0000259" key="1">
    <source>
        <dbReference type="PROSITE" id="PS50181"/>
    </source>
</evidence>